<reference evidence="8 9" key="1">
    <citation type="submission" date="2019-03" db="EMBL/GenBank/DDBJ databases">
        <title>Genomic Encyclopedia of Type Strains, Phase III (KMG-III): the genomes of soil and plant-associated and newly described type strains.</title>
        <authorList>
            <person name="Whitman W."/>
        </authorList>
    </citation>
    <scope>NUCLEOTIDE SEQUENCE [LARGE SCALE GENOMIC DNA]</scope>
    <source>
        <strain evidence="8 9">CGMCC 1.7660</strain>
    </source>
</reference>
<proteinExistence type="inferred from homology"/>
<dbReference type="Pfam" id="PF00171">
    <property type="entry name" value="Aldedh"/>
    <property type="match status" value="1"/>
</dbReference>
<comment type="subunit">
    <text evidence="1">Homotetramer.</text>
</comment>
<organism evidence="8 9">
    <name type="scientific">Dongia mobilis</name>
    <dbReference type="NCBI Taxonomy" id="578943"/>
    <lineage>
        <taxon>Bacteria</taxon>
        <taxon>Pseudomonadati</taxon>
        <taxon>Pseudomonadota</taxon>
        <taxon>Alphaproteobacteria</taxon>
        <taxon>Rhodospirillales</taxon>
        <taxon>Dongiaceae</taxon>
        <taxon>Dongia</taxon>
    </lineage>
</organism>
<evidence type="ECO:0000256" key="2">
    <source>
        <dbReference type="ARBA" id="ARBA00023002"/>
    </source>
</evidence>
<evidence type="ECO:0000256" key="4">
    <source>
        <dbReference type="ARBA" id="ARBA00024226"/>
    </source>
</evidence>
<name>A0A4R6WSA4_9PROT</name>
<dbReference type="CDD" id="cd07130">
    <property type="entry name" value="ALDH_F7_AASADH"/>
    <property type="match status" value="1"/>
</dbReference>
<dbReference type="InterPro" id="IPR044638">
    <property type="entry name" value="ALDH7A1-like"/>
</dbReference>
<keyword evidence="2 6" id="KW-0560">Oxidoreductase</keyword>
<dbReference type="PROSITE" id="PS00687">
    <property type="entry name" value="ALDEHYDE_DEHYDR_GLU"/>
    <property type="match status" value="1"/>
</dbReference>
<dbReference type="EMBL" id="SNYW01000006">
    <property type="protein sequence ID" value="TDQ84512.1"/>
    <property type="molecule type" value="Genomic_DNA"/>
</dbReference>
<dbReference type="GO" id="GO:0004029">
    <property type="term" value="F:aldehyde dehydrogenase (NAD+) activity"/>
    <property type="evidence" value="ECO:0007669"/>
    <property type="project" value="UniProtKB-EC"/>
</dbReference>
<comment type="caution">
    <text evidence="8">The sequence shown here is derived from an EMBL/GenBank/DDBJ whole genome shotgun (WGS) entry which is preliminary data.</text>
</comment>
<dbReference type="InterPro" id="IPR016161">
    <property type="entry name" value="Ald_DH/histidinol_DH"/>
</dbReference>
<evidence type="ECO:0000259" key="7">
    <source>
        <dbReference type="Pfam" id="PF00171"/>
    </source>
</evidence>
<dbReference type="AlphaFoldDB" id="A0A4R6WSA4"/>
<dbReference type="Proteomes" id="UP000295783">
    <property type="component" value="Unassembled WGS sequence"/>
</dbReference>
<evidence type="ECO:0000256" key="6">
    <source>
        <dbReference type="RuleBase" id="RU003345"/>
    </source>
</evidence>
<evidence type="ECO:0000313" key="9">
    <source>
        <dbReference type="Proteomes" id="UP000295783"/>
    </source>
</evidence>
<dbReference type="InterPro" id="IPR029510">
    <property type="entry name" value="Ald_DH_CS_GLU"/>
</dbReference>
<dbReference type="Gene3D" id="3.40.309.10">
    <property type="entry name" value="Aldehyde Dehydrogenase, Chain A, domain 2"/>
    <property type="match status" value="1"/>
</dbReference>
<keyword evidence="3" id="KW-0520">NAD</keyword>
<dbReference type="InterPro" id="IPR016162">
    <property type="entry name" value="Ald_DH_N"/>
</dbReference>
<evidence type="ECO:0000313" key="8">
    <source>
        <dbReference type="EMBL" id="TDQ84512.1"/>
    </source>
</evidence>
<keyword evidence="9" id="KW-1185">Reference proteome</keyword>
<dbReference type="EC" id="1.2.1.3" evidence="4"/>
<evidence type="ECO:0000256" key="5">
    <source>
        <dbReference type="PROSITE-ProRule" id="PRU10007"/>
    </source>
</evidence>
<evidence type="ECO:0000256" key="1">
    <source>
        <dbReference type="ARBA" id="ARBA00011881"/>
    </source>
</evidence>
<feature type="domain" description="Aldehyde dehydrogenase" evidence="7">
    <location>
        <begin position="40"/>
        <end position="501"/>
    </location>
</feature>
<dbReference type="SUPFAM" id="SSF53720">
    <property type="entry name" value="ALDH-like"/>
    <property type="match status" value="1"/>
</dbReference>
<dbReference type="PANTHER" id="PTHR43521">
    <property type="entry name" value="ALPHA-AMINOADIPIC SEMIALDEHYDE DEHYDROGENASE"/>
    <property type="match status" value="1"/>
</dbReference>
<protein>
    <recommendedName>
        <fullName evidence="4">aldehyde dehydrogenase (NAD(+))</fullName>
        <ecNumber evidence="4">1.2.1.3</ecNumber>
    </recommendedName>
</protein>
<evidence type="ECO:0000256" key="3">
    <source>
        <dbReference type="ARBA" id="ARBA00023027"/>
    </source>
</evidence>
<gene>
    <name evidence="8" type="ORF">A8950_1069</name>
</gene>
<comment type="similarity">
    <text evidence="6">Belongs to the aldehyde dehydrogenase family.</text>
</comment>
<accession>A0A4R6WSA4</accession>
<sequence>MHGPDPAAFSAIFRSIPPMKIDTVLQALGLDAKSLKKGDLAIHTPISGAEIARLASDDSKAAAKKIARAQAAYLAWREVPAPRRGELVRLLGEELRRHKADLGALVSIEAGKITTEGLGEVQEMIDICDFAVGLSRQLYGLTIASERPGHRMAETWHPLGVVGVITAFNFPVAVWSWNSALALVCGNAVVWKPSEKTPLTSLACGQILKKAAQRFTRETDTAVPDGLLEILIGGREVGETLVDDPRVALVSATGSTRMGREVAPRVAKRFGRSLLELGGNNAMIVCPTADLKLAERAILFSAVGTAGQRCTTLRRLFVHADVYGKLMPRLKKLYGLVTIGDPLDARTLVGPLIDAASFGNMQAALKQAREEGGKVTGGERVAVRGKAGGYYVKPALVELPKQSAVMKHETFAPILYVVKYKDLGDAIRLQNDVPQGLSSCIFTRDVREAELFTSDVGSDCGIANVNIGPSGAEIGGAFGGEKETGGGRESGSDAWKAYMRRATNTINYSNHLPLAQGVKFDIG</sequence>
<dbReference type="PANTHER" id="PTHR43521:SF1">
    <property type="entry name" value="ALPHA-AMINOADIPIC SEMIALDEHYDE DEHYDROGENASE"/>
    <property type="match status" value="1"/>
</dbReference>
<feature type="active site" evidence="5">
    <location>
        <position position="276"/>
    </location>
</feature>
<dbReference type="InterPro" id="IPR016163">
    <property type="entry name" value="Ald_DH_C"/>
</dbReference>
<dbReference type="InterPro" id="IPR015590">
    <property type="entry name" value="Aldehyde_DH_dom"/>
</dbReference>
<dbReference type="Gene3D" id="3.40.605.10">
    <property type="entry name" value="Aldehyde Dehydrogenase, Chain A, domain 1"/>
    <property type="match status" value="1"/>
</dbReference>